<evidence type="ECO:0000313" key="2">
    <source>
        <dbReference type="EMBL" id="CDW32030.1"/>
    </source>
</evidence>
<evidence type="ECO:0000256" key="1">
    <source>
        <dbReference type="SAM" id="Phobius"/>
    </source>
</evidence>
<keyword evidence="1" id="KW-0472">Membrane</keyword>
<dbReference type="AlphaFoldDB" id="A0A0K2U1R7"/>
<protein>
    <submittedName>
        <fullName evidence="2">Uncharacterized protein</fullName>
    </submittedName>
</protein>
<organism evidence="2">
    <name type="scientific">Lepeophtheirus salmonis</name>
    <name type="common">Salmon louse</name>
    <name type="synonym">Caligus salmonis</name>
    <dbReference type="NCBI Taxonomy" id="72036"/>
    <lineage>
        <taxon>Eukaryota</taxon>
        <taxon>Metazoa</taxon>
        <taxon>Ecdysozoa</taxon>
        <taxon>Arthropoda</taxon>
        <taxon>Crustacea</taxon>
        <taxon>Multicrustacea</taxon>
        <taxon>Hexanauplia</taxon>
        <taxon>Copepoda</taxon>
        <taxon>Siphonostomatoida</taxon>
        <taxon>Caligidae</taxon>
        <taxon>Lepeophtheirus</taxon>
    </lineage>
</organism>
<reference evidence="2" key="1">
    <citation type="submission" date="2014-05" db="EMBL/GenBank/DDBJ databases">
        <authorList>
            <person name="Chronopoulou M."/>
        </authorList>
    </citation>
    <scope>NUCLEOTIDE SEQUENCE</scope>
    <source>
        <tissue evidence="2">Whole organism</tissue>
    </source>
</reference>
<name>A0A0K2U1R7_LEPSM</name>
<proteinExistence type="predicted"/>
<accession>A0A0K2U1R7</accession>
<dbReference type="EMBL" id="HACA01014669">
    <property type="protein sequence ID" value="CDW32030.1"/>
    <property type="molecule type" value="Transcribed_RNA"/>
</dbReference>
<sequence length="27" mass="3368">MLLYKLDSYRYFLVFHKLICIIMIFLA</sequence>
<keyword evidence="1" id="KW-0812">Transmembrane</keyword>
<feature type="transmembrane region" description="Helical" evidence="1">
    <location>
        <begin position="9"/>
        <end position="26"/>
    </location>
</feature>
<keyword evidence="1" id="KW-1133">Transmembrane helix</keyword>